<dbReference type="SUPFAM" id="SSF46785">
    <property type="entry name" value="Winged helix' DNA-binding domain"/>
    <property type="match status" value="1"/>
</dbReference>
<sequence length="285" mass="30952">MIDVERLKVFVAFARERNVQATADELGISQPTVSHHLKQLSKECGVRLLVKNGRSLELTQEGQLLAERGARILAELAHTETQLRAVGRADTGLVRLAAFPSAMAVLVPELIVAMPHIQLDVVDAEPEQARRMLERREVDIALTFRYPEEEGAKAQVLFEENLMLVTPRGVGQGVKDVRDVASATWLTGCQQCTSHMLGVLSGVGVNPRLGYASDDFVAVQALIAAGLGVTLLPELALRAFRDDRVEVVPVAGLSRSVCVEALPHVLQSAPVKAVWDMVFSCFATS</sequence>
<evidence type="ECO:0000313" key="7">
    <source>
        <dbReference type="EMBL" id="MDR7355364.1"/>
    </source>
</evidence>
<keyword evidence="3 7" id="KW-0238">DNA-binding</keyword>
<evidence type="ECO:0000256" key="1">
    <source>
        <dbReference type="ARBA" id="ARBA00009437"/>
    </source>
</evidence>
<dbReference type="GO" id="GO:0003677">
    <property type="term" value="F:DNA binding"/>
    <property type="evidence" value="ECO:0007669"/>
    <property type="project" value="UniProtKB-KW"/>
</dbReference>
<evidence type="ECO:0000256" key="5">
    <source>
        <dbReference type="ARBA" id="ARBA00023163"/>
    </source>
</evidence>
<keyword evidence="4" id="KW-0010">Activator</keyword>
<keyword evidence="5" id="KW-0804">Transcription</keyword>
<protein>
    <submittedName>
        <fullName evidence="7">DNA-binding transcriptional LysR family regulator</fullName>
    </submittedName>
</protein>
<evidence type="ECO:0000256" key="4">
    <source>
        <dbReference type="ARBA" id="ARBA00023159"/>
    </source>
</evidence>
<dbReference type="Gene3D" id="3.40.190.10">
    <property type="entry name" value="Periplasmic binding protein-like II"/>
    <property type="match status" value="2"/>
</dbReference>
<dbReference type="SUPFAM" id="SSF53850">
    <property type="entry name" value="Periplasmic binding protein-like II"/>
    <property type="match status" value="1"/>
</dbReference>
<keyword evidence="8" id="KW-1185">Reference proteome</keyword>
<comment type="similarity">
    <text evidence="1">Belongs to the LysR transcriptional regulatory family.</text>
</comment>
<evidence type="ECO:0000256" key="3">
    <source>
        <dbReference type="ARBA" id="ARBA00023125"/>
    </source>
</evidence>
<dbReference type="PANTHER" id="PTHR30346:SF29">
    <property type="entry name" value="LYSR SUBSTRATE-BINDING"/>
    <property type="match status" value="1"/>
</dbReference>
<dbReference type="EMBL" id="JAVDYF010000001">
    <property type="protein sequence ID" value="MDR7355364.1"/>
    <property type="molecule type" value="Genomic_DNA"/>
</dbReference>
<accession>A0ABU2BBJ8</accession>
<proteinExistence type="inferred from homology"/>
<evidence type="ECO:0000259" key="6">
    <source>
        <dbReference type="PROSITE" id="PS50931"/>
    </source>
</evidence>
<dbReference type="CDD" id="cd00090">
    <property type="entry name" value="HTH_ARSR"/>
    <property type="match status" value="1"/>
</dbReference>
<feature type="domain" description="HTH lysR-type" evidence="6">
    <location>
        <begin position="2"/>
        <end position="59"/>
    </location>
</feature>
<dbReference type="InterPro" id="IPR011991">
    <property type="entry name" value="ArsR-like_HTH"/>
</dbReference>
<keyword evidence="2" id="KW-0805">Transcription regulation</keyword>
<dbReference type="Gene3D" id="1.10.10.10">
    <property type="entry name" value="Winged helix-like DNA-binding domain superfamily/Winged helix DNA-binding domain"/>
    <property type="match status" value="1"/>
</dbReference>
<dbReference type="InterPro" id="IPR036388">
    <property type="entry name" value="WH-like_DNA-bd_sf"/>
</dbReference>
<reference evidence="7 8" key="1">
    <citation type="submission" date="2023-07" db="EMBL/GenBank/DDBJ databases">
        <title>Sequencing the genomes of 1000 actinobacteria strains.</title>
        <authorList>
            <person name="Klenk H.-P."/>
        </authorList>
    </citation>
    <scope>NUCLEOTIDE SEQUENCE [LARGE SCALE GENOMIC DNA]</scope>
    <source>
        <strain evidence="7 8">DSM 44508</strain>
    </source>
</reference>
<dbReference type="InterPro" id="IPR005119">
    <property type="entry name" value="LysR_subst-bd"/>
</dbReference>
<comment type="caution">
    <text evidence="7">The sequence shown here is derived from an EMBL/GenBank/DDBJ whole genome shotgun (WGS) entry which is preliminary data.</text>
</comment>
<dbReference type="RefSeq" id="WP_277105482.1">
    <property type="nucleotide sequence ID" value="NZ_BAAAJS010000078.1"/>
</dbReference>
<evidence type="ECO:0000313" key="8">
    <source>
        <dbReference type="Proteomes" id="UP001183619"/>
    </source>
</evidence>
<dbReference type="PANTHER" id="PTHR30346">
    <property type="entry name" value="TRANSCRIPTIONAL DUAL REGULATOR HCAR-RELATED"/>
    <property type="match status" value="1"/>
</dbReference>
<dbReference type="InterPro" id="IPR036390">
    <property type="entry name" value="WH_DNA-bd_sf"/>
</dbReference>
<dbReference type="Pfam" id="PF03466">
    <property type="entry name" value="LysR_substrate"/>
    <property type="match status" value="1"/>
</dbReference>
<name>A0ABU2BBJ8_9CORY</name>
<dbReference type="Proteomes" id="UP001183619">
    <property type="component" value="Unassembled WGS sequence"/>
</dbReference>
<dbReference type="InterPro" id="IPR000847">
    <property type="entry name" value="LysR_HTH_N"/>
</dbReference>
<dbReference type="Pfam" id="PF00126">
    <property type="entry name" value="HTH_1"/>
    <property type="match status" value="1"/>
</dbReference>
<dbReference type="PROSITE" id="PS50931">
    <property type="entry name" value="HTH_LYSR"/>
    <property type="match status" value="1"/>
</dbReference>
<gene>
    <name evidence="7" type="ORF">J2S37_001902</name>
</gene>
<organism evidence="7 8">
    <name type="scientific">Corynebacterium felinum</name>
    <dbReference type="NCBI Taxonomy" id="131318"/>
    <lineage>
        <taxon>Bacteria</taxon>
        <taxon>Bacillati</taxon>
        <taxon>Actinomycetota</taxon>
        <taxon>Actinomycetes</taxon>
        <taxon>Mycobacteriales</taxon>
        <taxon>Corynebacteriaceae</taxon>
        <taxon>Corynebacterium</taxon>
    </lineage>
</organism>
<evidence type="ECO:0000256" key="2">
    <source>
        <dbReference type="ARBA" id="ARBA00023015"/>
    </source>
</evidence>